<sequence>MIRIGARKKRIKKKRINKMEHVDDEAARAISIFYSPGFDHSRNLLKIGSGMPRIIAMSGYQIRLT</sequence>
<evidence type="ECO:0000313" key="3">
    <source>
        <dbReference type="Proteomes" id="UP000295021"/>
    </source>
</evidence>
<protein>
    <submittedName>
        <fullName evidence="2">Uncharacterized protein</fullName>
    </submittedName>
</protein>
<evidence type="ECO:0000313" key="1">
    <source>
        <dbReference type="EMBL" id="MBB3166261.1"/>
    </source>
</evidence>
<keyword evidence="4" id="KW-1185">Reference proteome</keyword>
<comment type="caution">
    <text evidence="2">The sequence shown here is derived from an EMBL/GenBank/DDBJ whole genome shotgun (WGS) entry which is preliminary data.</text>
</comment>
<name>A0AAX2QAC7_9HYPH</name>
<proteinExistence type="predicted"/>
<reference evidence="1 4" key="2">
    <citation type="submission" date="2020-08" db="EMBL/GenBank/DDBJ databases">
        <title>Genomic Encyclopedia of Type Strains, Phase III (KMG-III): the genomes of soil and plant-associated and newly described type strains.</title>
        <authorList>
            <person name="Whitman W."/>
        </authorList>
    </citation>
    <scope>NUCLEOTIDE SEQUENCE [LARGE SCALE GENOMIC DNA]</scope>
    <source>
        <strain evidence="1 4">CECT 8280</strain>
    </source>
</reference>
<dbReference type="AlphaFoldDB" id="A0AAX2QAC7"/>
<dbReference type="EMBL" id="JACHXX010000015">
    <property type="protein sequence ID" value="MBB3166261.1"/>
    <property type="molecule type" value="Genomic_DNA"/>
</dbReference>
<reference evidence="2 3" key="1">
    <citation type="submission" date="2019-03" db="EMBL/GenBank/DDBJ databases">
        <title>Genomic Encyclopedia of Type Strains, Phase IV (KMG-V): Genome sequencing to study the core and pangenomes of soil and plant-associated prokaryotes.</title>
        <authorList>
            <person name="Whitman W."/>
        </authorList>
    </citation>
    <scope>NUCLEOTIDE SEQUENCE [LARGE SCALE GENOMIC DNA]</scope>
    <source>
        <strain evidence="2 3">FB403</strain>
    </source>
</reference>
<organism evidence="2 3">
    <name type="scientific">Rhizobium laguerreae</name>
    <dbReference type="NCBI Taxonomy" id="1076926"/>
    <lineage>
        <taxon>Bacteria</taxon>
        <taxon>Pseudomonadati</taxon>
        <taxon>Pseudomonadota</taxon>
        <taxon>Alphaproteobacteria</taxon>
        <taxon>Hyphomicrobiales</taxon>
        <taxon>Rhizobiaceae</taxon>
        <taxon>Rhizobium/Agrobacterium group</taxon>
        <taxon>Rhizobium</taxon>
    </lineage>
</organism>
<accession>A0AAX2QAC7</accession>
<dbReference type="Proteomes" id="UP000542811">
    <property type="component" value="Unassembled WGS sequence"/>
</dbReference>
<evidence type="ECO:0000313" key="2">
    <source>
        <dbReference type="EMBL" id="TCU13258.1"/>
    </source>
</evidence>
<dbReference type="Proteomes" id="UP000295021">
    <property type="component" value="Unassembled WGS sequence"/>
</dbReference>
<evidence type="ECO:0000313" key="4">
    <source>
        <dbReference type="Proteomes" id="UP000542811"/>
    </source>
</evidence>
<gene>
    <name evidence="2" type="ORF">EV131_1277</name>
    <name evidence="1" type="ORF">FHS25_006777</name>
</gene>
<dbReference type="EMBL" id="SMBI01000027">
    <property type="protein sequence ID" value="TCU13258.1"/>
    <property type="molecule type" value="Genomic_DNA"/>
</dbReference>